<dbReference type="PANTHER" id="PTHR21015">
    <property type="entry name" value="UDP-N-ACETYLGLUCOSAMINE--N-ACETYLMURAMYL-(PENTAPEPTIDE) PYROPHOSPHORYL-UNDECAPRENOL N-ACETYLGLUCOSAMINE TRANSFERASE 1"/>
    <property type="match status" value="1"/>
</dbReference>
<dbReference type="Pfam" id="PF04101">
    <property type="entry name" value="Glyco_tran_28_C"/>
    <property type="match status" value="1"/>
</dbReference>
<proteinExistence type="predicted"/>
<evidence type="ECO:0000313" key="2">
    <source>
        <dbReference type="EMBL" id="MBI2875298.1"/>
    </source>
</evidence>
<dbReference type="Gene3D" id="3.40.50.11190">
    <property type="match status" value="1"/>
</dbReference>
<dbReference type="Gene3D" id="3.40.50.2000">
    <property type="entry name" value="Glycogen Phosphorylase B"/>
    <property type="match status" value="1"/>
</dbReference>
<dbReference type="GO" id="GO:0016758">
    <property type="term" value="F:hexosyltransferase activity"/>
    <property type="evidence" value="ECO:0007669"/>
    <property type="project" value="InterPro"/>
</dbReference>
<reference evidence="2" key="1">
    <citation type="submission" date="2020-07" db="EMBL/GenBank/DDBJ databases">
        <title>Huge and variable diversity of episymbiotic CPR bacteria and DPANN archaea in groundwater ecosystems.</title>
        <authorList>
            <person name="He C.Y."/>
            <person name="Keren R."/>
            <person name="Whittaker M."/>
            <person name="Farag I.F."/>
            <person name="Doudna J."/>
            <person name="Cate J.H.D."/>
            <person name="Banfield J.F."/>
        </authorList>
    </citation>
    <scope>NUCLEOTIDE SEQUENCE</scope>
    <source>
        <strain evidence="2">NC_groundwater_672_Ag_B-0.1um_62_36</strain>
    </source>
</reference>
<evidence type="ECO:0000313" key="3">
    <source>
        <dbReference type="Proteomes" id="UP000769766"/>
    </source>
</evidence>
<protein>
    <recommendedName>
        <fullName evidence="1">Glycosyl transferase family 28 C-terminal domain-containing protein</fullName>
    </recommendedName>
</protein>
<evidence type="ECO:0000259" key="1">
    <source>
        <dbReference type="Pfam" id="PF04101"/>
    </source>
</evidence>
<sequence>MNPLPIRLLFRSHNRRGLGHLMRGLNLAREIRRLAPSSEILFYTRSDSAELLCGQDFRYFIETDLQGTAHWPEVVRSFSPDVVIYDTLLPQDATQEALLPSAQYVYIMRKCQEARQQEIFQSAFLDRLDLILIPHTPEEFAHELPPSLAQRSFFVGPIVRMPRPEIQDRLREKYGIEERDFLLTSTVGGGGFEAQAESFFATVFAVHRRLYPALPHLRHLVIQGPNFGRSLSALDGMTVIAYEPEMIDLFVLSNLVIAEGGYNTVNEIRLAKAPAVFLPSPRNYDDQEERVRALEERGLAWVFAGCSPEKISQKVVELCSSESGLSEIKKRYAMDRMETGNRAAAEKIVGVVVR</sequence>
<organism evidence="2 3">
    <name type="scientific">Tectimicrobiota bacterium</name>
    <dbReference type="NCBI Taxonomy" id="2528274"/>
    <lineage>
        <taxon>Bacteria</taxon>
        <taxon>Pseudomonadati</taxon>
        <taxon>Nitrospinota/Tectimicrobiota group</taxon>
        <taxon>Candidatus Tectimicrobiota</taxon>
    </lineage>
</organism>
<feature type="domain" description="Glycosyl transferase family 28 C-terminal" evidence="1">
    <location>
        <begin position="235"/>
        <end position="329"/>
    </location>
</feature>
<dbReference type="InterPro" id="IPR007235">
    <property type="entry name" value="Glyco_trans_28_C"/>
</dbReference>
<dbReference type="Proteomes" id="UP000769766">
    <property type="component" value="Unassembled WGS sequence"/>
</dbReference>
<dbReference type="PANTHER" id="PTHR21015:SF22">
    <property type="entry name" value="GLYCOSYLTRANSFERASE"/>
    <property type="match status" value="1"/>
</dbReference>
<dbReference type="AlphaFoldDB" id="A0A932CKY9"/>
<name>A0A932CKY9_UNCTE</name>
<dbReference type="SUPFAM" id="SSF53756">
    <property type="entry name" value="UDP-Glycosyltransferase/glycogen phosphorylase"/>
    <property type="match status" value="1"/>
</dbReference>
<dbReference type="EMBL" id="JACPRF010000011">
    <property type="protein sequence ID" value="MBI2875298.1"/>
    <property type="molecule type" value="Genomic_DNA"/>
</dbReference>
<comment type="caution">
    <text evidence="2">The sequence shown here is derived from an EMBL/GenBank/DDBJ whole genome shotgun (WGS) entry which is preliminary data.</text>
</comment>
<gene>
    <name evidence="2" type="ORF">HYY20_00260</name>
</gene>
<accession>A0A932CKY9</accession>